<accession>A0A0D7ECA8</accession>
<dbReference type="EMBL" id="JXXD01000015">
    <property type="protein sequence ID" value="KIZ38251.1"/>
    <property type="molecule type" value="Genomic_DNA"/>
</dbReference>
<protein>
    <submittedName>
        <fullName evidence="3">Zonular occludens toxin</fullName>
    </submittedName>
</protein>
<organism evidence="3 4">
    <name type="scientific">Stutzerimonas stutzeri</name>
    <name type="common">Pseudomonas stutzeri</name>
    <dbReference type="NCBI Taxonomy" id="316"/>
    <lineage>
        <taxon>Bacteria</taxon>
        <taxon>Pseudomonadati</taxon>
        <taxon>Pseudomonadota</taxon>
        <taxon>Gammaproteobacteria</taxon>
        <taxon>Pseudomonadales</taxon>
        <taxon>Pseudomonadaceae</taxon>
        <taxon>Stutzerimonas</taxon>
    </lineage>
</organism>
<dbReference type="AlphaFoldDB" id="A0A0D7ECA8"/>
<evidence type="ECO:0000256" key="1">
    <source>
        <dbReference type="SAM" id="MobiDB-lite"/>
    </source>
</evidence>
<feature type="compositionally biased region" description="Polar residues" evidence="1">
    <location>
        <begin position="356"/>
        <end position="385"/>
    </location>
</feature>
<dbReference type="PATRIC" id="fig|316.110.peg.1178"/>
<name>A0A0D7ECA8_STUST</name>
<proteinExistence type="predicted"/>
<reference evidence="3 4" key="1">
    <citation type="submission" date="2014-11" db="EMBL/GenBank/DDBJ databases">
        <title>Genomics and ecophysiology of heterotrophic nitrogen fixing bacteria isolated from estuarine surface water.</title>
        <authorList>
            <person name="Bentzon-Tilia M."/>
            <person name="Severin I."/>
            <person name="Hansen L.H."/>
            <person name="Riemann L."/>
        </authorList>
    </citation>
    <scope>NUCLEOTIDE SEQUENCE [LARGE SCALE GENOMIC DNA]</scope>
    <source>
        <strain evidence="3 4">BAL361</strain>
    </source>
</reference>
<evidence type="ECO:0000313" key="4">
    <source>
        <dbReference type="Proteomes" id="UP000032439"/>
    </source>
</evidence>
<evidence type="ECO:0000313" key="3">
    <source>
        <dbReference type="EMBL" id="KIZ38251.1"/>
    </source>
</evidence>
<dbReference type="Gene3D" id="3.40.50.300">
    <property type="entry name" value="P-loop containing nucleotide triphosphate hydrolases"/>
    <property type="match status" value="1"/>
</dbReference>
<dbReference type="InterPro" id="IPR027417">
    <property type="entry name" value="P-loop_NTPase"/>
</dbReference>
<comment type="caution">
    <text evidence="3">The sequence shown here is derived from an EMBL/GenBank/DDBJ whole genome shotgun (WGS) entry which is preliminary data.</text>
</comment>
<feature type="region of interest" description="Disordered" evidence="1">
    <location>
        <begin position="348"/>
        <end position="398"/>
    </location>
</feature>
<feature type="domain" description="Zona occludens toxin N-terminal" evidence="2">
    <location>
        <begin position="1"/>
        <end position="175"/>
    </location>
</feature>
<sequence length="398" mass="45202">MLIIRTGKPGHGKTLNTIREVDQSAHAQGRVVYYHNINGLKPEQLKASWFVFEDPEKWFELPADAIIVVDEAQGWFGSRDPRARPPEHITRFETMRHQGHEVHLVTQDPRYLDVHLRRLCNSHIHYWRVFKSSQLLRFESEVVVEKVEVKSSFKDADKKSLRLDKKYFGAYTSTNAKHHFQAKVPTKFLLAAAVIIGAGFLVYRAYARYEQEKTAPQPADQIGAPIESASMVDQAKSVVGSFINPIGTQGAEQPQTLEQYLGSRVPRIQDVPGSAPIYDQLNAPQSFPKPICIATTDRELISRNRRRMSIGDTEDGLTGCRCNTQQGTLLEVSFEFCMSVVQNGYFDPTKPDRGSMQDQSRNNQLPATQPVAQPRQNQNEAQGTRFTRVPYEKGEFLW</sequence>
<evidence type="ECO:0000259" key="2">
    <source>
        <dbReference type="Pfam" id="PF05707"/>
    </source>
</evidence>
<dbReference type="RefSeq" id="WP_044313993.1">
    <property type="nucleotide sequence ID" value="NZ_JXXD01000015.1"/>
</dbReference>
<gene>
    <name evidence="3" type="ORF">LO50_02370</name>
</gene>
<dbReference type="Pfam" id="PF05707">
    <property type="entry name" value="Zot"/>
    <property type="match status" value="1"/>
</dbReference>
<dbReference type="Proteomes" id="UP000032439">
    <property type="component" value="Unassembled WGS sequence"/>
</dbReference>
<dbReference type="InterPro" id="IPR008900">
    <property type="entry name" value="Zot_N"/>
</dbReference>